<evidence type="ECO:0000313" key="3">
    <source>
        <dbReference type="Proteomes" id="UP000265520"/>
    </source>
</evidence>
<dbReference type="Proteomes" id="UP000265520">
    <property type="component" value="Unassembled WGS sequence"/>
</dbReference>
<feature type="transmembrane region" description="Helical" evidence="1">
    <location>
        <begin position="50"/>
        <end position="74"/>
    </location>
</feature>
<proteinExistence type="predicted"/>
<name>A0A392M7J8_9FABA</name>
<organism evidence="2 3">
    <name type="scientific">Trifolium medium</name>
    <dbReference type="NCBI Taxonomy" id="97028"/>
    <lineage>
        <taxon>Eukaryota</taxon>
        <taxon>Viridiplantae</taxon>
        <taxon>Streptophyta</taxon>
        <taxon>Embryophyta</taxon>
        <taxon>Tracheophyta</taxon>
        <taxon>Spermatophyta</taxon>
        <taxon>Magnoliopsida</taxon>
        <taxon>eudicotyledons</taxon>
        <taxon>Gunneridae</taxon>
        <taxon>Pentapetalae</taxon>
        <taxon>rosids</taxon>
        <taxon>fabids</taxon>
        <taxon>Fabales</taxon>
        <taxon>Fabaceae</taxon>
        <taxon>Papilionoideae</taxon>
        <taxon>50 kb inversion clade</taxon>
        <taxon>NPAAA clade</taxon>
        <taxon>Hologalegina</taxon>
        <taxon>IRL clade</taxon>
        <taxon>Trifolieae</taxon>
        <taxon>Trifolium</taxon>
    </lineage>
</organism>
<protein>
    <submittedName>
        <fullName evidence="2">Uncharacterized protein</fullName>
    </submittedName>
</protein>
<gene>
    <name evidence="2" type="ORF">A2U01_0002962</name>
</gene>
<keyword evidence="3" id="KW-1185">Reference proteome</keyword>
<keyword evidence="1" id="KW-0812">Transmembrane</keyword>
<evidence type="ECO:0000313" key="2">
    <source>
        <dbReference type="EMBL" id="MCH82164.1"/>
    </source>
</evidence>
<feature type="non-terminal residue" evidence="2">
    <location>
        <position position="81"/>
    </location>
</feature>
<comment type="caution">
    <text evidence="2">The sequence shown here is derived from an EMBL/GenBank/DDBJ whole genome shotgun (WGS) entry which is preliminary data.</text>
</comment>
<reference evidence="2 3" key="1">
    <citation type="journal article" date="2018" name="Front. Plant Sci.">
        <title>Red Clover (Trifolium pratense) and Zigzag Clover (T. medium) - A Picture of Genomic Similarities and Differences.</title>
        <authorList>
            <person name="Dluhosova J."/>
            <person name="Istvanek J."/>
            <person name="Nedelnik J."/>
            <person name="Repkova J."/>
        </authorList>
    </citation>
    <scope>NUCLEOTIDE SEQUENCE [LARGE SCALE GENOMIC DNA]</scope>
    <source>
        <strain evidence="3">cv. 10/8</strain>
        <tissue evidence="2">Leaf</tissue>
    </source>
</reference>
<keyword evidence="1" id="KW-1133">Transmembrane helix</keyword>
<dbReference type="AlphaFoldDB" id="A0A392M7J8"/>
<evidence type="ECO:0000256" key="1">
    <source>
        <dbReference type="SAM" id="Phobius"/>
    </source>
</evidence>
<sequence length="81" mass="8726">MTFSLATNPPGGVVQASFSDVGEDYCLLKLINAISVILLLVSGIPMDNTFTIWLLSSCMCVTLTFLALTFMFAAKMITPDT</sequence>
<accession>A0A392M7J8</accession>
<feature type="transmembrane region" description="Helical" evidence="1">
    <location>
        <begin position="26"/>
        <end position="44"/>
    </location>
</feature>
<keyword evidence="1" id="KW-0472">Membrane</keyword>
<dbReference type="EMBL" id="LXQA010003292">
    <property type="protein sequence ID" value="MCH82164.1"/>
    <property type="molecule type" value="Genomic_DNA"/>
</dbReference>